<feature type="region of interest" description="Disordered" evidence="1">
    <location>
        <begin position="1"/>
        <end position="25"/>
    </location>
</feature>
<dbReference type="RefSeq" id="WP_393014433.1">
    <property type="nucleotide sequence ID" value="NZ_JAZAQF010000083.1"/>
</dbReference>
<reference evidence="3" key="1">
    <citation type="journal article" date="2024" name="Algal Res.">
        <title>Biochemical, toxicological and genomic investigation of a high-biomass producing Limnothrix strain isolated from Italian shallow drinking water reservoir.</title>
        <authorList>
            <person name="Simonazzi M."/>
            <person name="Shishido T.K."/>
            <person name="Delbaje E."/>
            <person name="Wahlsten M."/>
            <person name="Fewer D.P."/>
            <person name="Sivonen K."/>
            <person name="Pezzolesi L."/>
            <person name="Pistocchi R."/>
        </authorList>
    </citation>
    <scope>NUCLEOTIDE SEQUENCE [LARGE SCALE GENOMIC DNA]</scope>
    <source>
        <strain evidence="3">LRLZ20PSL1</strain>
    </source>
</reference>
<dbReference type="Proteomes" id="UP001604335">
    <property type="component" value="Unassembled WGS sequence"/>
</dbReference>
<evidence type="ECO:0000313" key="3">
    <source>
        <dbReference type="Proteomes" id="UP001604335"/>
    </source>
</evidence>
<evidence type="ECO:0000313" key="2">
    <source>
        <dbReference type="EMBL" id="MFG3818849.1"/>
    </source>
</evidence>
<organism evidence="2 3">
    <name type="scientific">Limnothrix redekei LRLZ20PSL1</name>
    <dbReference type="NCBI Taxonomy" id="3112953"/>
    <lineage>
        <taxon>Bacteria</taxon>
        <taxon>Bacillati</taxon>
        <taxon>Cyanobacteriota</taxon>
        <taxon>Cyanophyceae</taxon>
        <taxon>Pseudanabaenales</taxon>
        <taxon>Pseudanabaenaceae</taxon>
        <taxon>Limnothrix</taxon>
    </lineage>
</organism>
<comment type="caution">
    <text evidence="2">The sequence shown here is derived from an EMBL/GenBank/DDBJ whole genome shotgun (WGS) entry which is preliminary data.</text>
</comment>
<name>A0ABW7CCH2_9CYAN</name>
<keyword evidence="3" id="KW-1185">Reference proteome</keyword>
<accession>A0ABW7CCH2</accession>
<protein>
    <submittedName>
        <fullName evidence="2">Uncharacterized protein</fullName>
    </submittedName>
</protein>
<dbReference type="EMBL" id="JAZAQF010000083">
    <property type="protein sequence ID" value="MFG3818849.1"/>
    <property type="molecule type" value="Genomic_DNA"/>
</dbReference>
<proteinExistence type="predicted"/>
<gene>
    <name evidence="2" type="ORF">VPK24_14475</name>
</gene>
<sequence>MRRFSAPFSANLRQRHPPDRPVNLKSTKRWDSMERWKQQSIEWRTLKRSRRM</sequence>
<evidence type="ECO:0000256" key="1">
    <source>
        <dbReference type="SAM" id="MobiDB-lite"/>
    </source>
</evidence>